<evidence type="ECO:0000313" key="4">
    <source>
        <dbReference type="Proteomes" id="UP001300502"/>
    </source>
</evidence>
<evidence type="ECO:0000313" key="3">
    <source>
        <dbReference type="EMBL" id="KAK4522542.1"/>
    </source>
</evidence>
<accession>A0AAV9I3H0</accession>
<dbReference type="EMBL" id="JANCYU010000006">
    <property type="protein sequence ID" value="KAK4522542.1"/>
    <property type="molecule type" value="Genomic_DNA"/>
</dbReference>
<keyword evidence="4" id="KW-1185">Reference proteome</keyword>
<organism evidence="3 4">
    <name type="scientific">Galdieria yellowstonensis</name>
    <dbReference type="NCBI Taxonomy" id="3028027"/>
    <lineage>
        <taxon>Eukaryota</taxon>
        <taxon>Rhodophyta</taxon>
        <taxon>Bangiophyceae</taxon>
        <taxon>Galdieriales</taxon>
        <taxon>Galdieriaceae</taxon>
        <taxon>Galdieria</taxon>
    </lineage>
</organism>
<feature type="compositionally biased region" description="Basic residues" evidence="2">
    <location>
        <begin position="276"/>
        <end position="285"/>
    </location>
</feature>
<evidence type="ECO:0000256" key="2">
    <source>
        <dbReference type="SAM" id="MobiDB-lite"/>
    </source>
</evidence>
<proteinExistence type="predicted"/>
<evidence type="ECO:0000256" key="1">
    <source>
        <dbReference type="SAM" id="Coils"/>
    </source>
</evidence>
<name>A0AAV9I3H0_9RHOD</name>
<protein>
    <submittedName>
        <fullName evidence="3">Uncharacterized protein</fullName>
    </submittedName>
</protein>
<keyword evidence="1" id="KW-0175">Coiled coil</keyword>
<sequence>MDYEQQQLLLKRLADHKTPQKTVKRILYALESKDRIIDSLTTRAQEADEIQRQYNDLKNVVEEKIKESNTLAMQLQQKQEHVVHLERLVEYLEQQTNCRTRQLGIIQQQQINTKQHMESKQKEEMEDCLSCIARMKYELASVKVDCLSTEWRNSELEEQIQLLSEDKAQLIKYYEGRVKQLEEDLKKQQDINESQLNEFQQKLETKERQIVELENSTKNLKQTIEQLSVARTSSGSPHPSPGICRTSQEPETWSTLPHSEPLESVETGSTASEHSRVKKRKKKVSKSGTTSPLNRVASEMEEESLRLDEPTQQEENETEDSFKENQGSVHNYLQTDEAVSELHNNKNDTKKRGAHRTVKDTKSSKAAIEPPPENIQNKRKKKAAAEKKSASLVKDSSFGLYSVGNDAPYGNSSLVSSSTVSNSALTSMRIPQLAFSMTKDGKVVFDAFKP</sequence>
<comment type="caution">
    <text evidence="3">The sequence shown here is derived from an EMBL/GenBank/DDBJ whole genome shotgun (WGS) entry which is preliminary data.</text>
</comment>
<reference evidence="3 4" key="1">
    <citation type="submission" date="2022-07" db="EMBL/GenBank/DDBJ databases">
        <title>Genome-wide signatures of adaptation to extreme environments.</title>
        <authorList>
            <person name="Cho C.H."/>
            <person name="Yoon H.S."/>
        </authorList>
    </citation>
    <scope>NUCLEOTIDE SEQUENCE [LARGE SCALE GENOMIC DNA]</scope>
    <source>
        <strain evidence="3 4">108.79 E11</strain>
    </source>
</reference>
<feature type="compositionally biased region" description="Polar residues" evidence="2">
    <location>
        <begin position="245"/>
        <end position="257"/>
    </location>
</feature>
<gene>
    <name evidence="3" type="ORF">GAYE_PCTG10G0432</name>
</gene>
<feature type="compositionally biased region" description="Polar residues" evidence="2">
    <location>
        <begin position="324"/>
        <end position="334"/>
    </location>
</feature>
<dbReference type="Proteomes" id="UP001300502">
    <property type="component" value="Unassembled WGS sequence"/>
</dbReference>
<feature type="compositionally biased region" description="Basic and acidic residues" evidence="2">
    <location>
        <begin position="343"/>
        <end position="363"/>
    </location>
</feature>
<feature type="region of interest" description="Disordered" evidence="2">
    <location>
        <begin position="229"/>
        <end position="389"/>
    </location>
</feature>
<dbReference type="AlphaFoldDB" id="A0AAV9I3H0"/>
<feature type="coiled-coil region" evidence="1">
    <location>
        <begin position="47"/>
        <end position="95"/>
    </location>
</feature>